<reference evidence="9" key="1">
    <citation type="submission" date="2022-11" db="EMBL/GenBank/DDBJ databases">
        <authorList>
            <person name="Kikuchi T."/>
        </authorList>
    </citation>
    <scope>NUCLEOTIDE SEQUENCE</scope>
    <source>
        <strain evidence="9">PS1010</strain>
    </source>
</reference>
<evidence type="ECO:0000259" key="8">
    <source>
        <dbReference type="PROSITE" id="PS50157"/>
    </source>
</evidence>
<dbReference type="GO" id="GO:0003006">
    <property type="term" value="P:developmental process involved in reproduction"/>
    <property type="evidence" value="ECO:0007669"/>
    <property type="project" value="UniProtKB-ARBA"/>
</dbReference>
<dbReference type="AlphaFoldDB" id="A0A9P1IGK9"/>
<keyword evidence="6" id="KW-0539">Nucleus</keyword>
<gene>
    <name evidence="9" type="ORF">CAMP_LOCUS7854</name>
</gene>
<feature type="domain" description="C2H2-type" evidence="8">
    <location>
        <begin position="164"/>
        <end position="191"/>
    </location>
</feature>
<evidence type="ECO:0000313" key="9">
    <source>
        <dbReference type="EMBL" id="CAI5445217.1"/>
    </source>
</evidence>
<keyword evidence="3" id="KW-0677">Repeat</keyword>
<dbReference type="PROSITE" id="PS50157">
    <property type="entry name" value="ZINC_FINGER_C2H2_2"/>
    <property type="match status" value="3"/>
</dbReference>
<keyword evidence="5" id="KW-0862">Zinc</keyword>
<dbReference type="FunFam" id="3.30.160.60:FF:000452">
    <property type="entry name" value="Transcription factor Ovo-like 2"/>
    <property type="match status" value="1"/>
</dbReference>
<evidence type="ECO:0000256" key="1">
    <source>
        <dbReference type="ARBA" id="ARBA00004123"/>
    </source>
</evidence>
<dbReference type="Gene3D" id="3.30.160.60">
    <property type="entry name" value="Classic Zinc Finger"/>
    <property type="match status" value="3"/>
</dbReference>
<dbReference type="GO" id="GO:0000978">
    <property type="term" value="F:RNA polymerase II cis-regulatory region sequence-specific DNA binding"/>
    <property type="evidence" value="ECO:0007669"/>
    <property type="project" value="TreeGrafter"/>
</dbReference>
<evidence type="ECO:0000256" key="3">
    <source>
        <dbReference type="ARBA" id="ARBA00022737"/>
    </source>
</evidence>
<comment type="caution">
    <text evidence="9">The sequence shown here is derived from an EMBL/GenBank/DDBJ whole genome shotgun (WGS) entry which is preliminary data.</text>
</comment>
<dbReference type="SMART" id="SM00355">
    <property type="entry name" value="ZnF_C2H2"/>
    <property type="match status" value="4"/>
</dbReference>
<sequence length="272" mass="30338">MDSRVWLPLLGSSLLANSTTQQNGLNLFSQIFTSNNNNNERTRSEAEKNSKKFLIERFLDDTSSSSSTSSTTSTSSSSLTIPKSAAIPMPLARAVEFVNGGYGVKNPLAPLIDLASASASASTSVESTTTTSEETLICHICGKKFGLQRLLNRHIKCHSDLKRYLCTFCGKGFNDTFDLKRHTRTHTGVRPYKCEQCEKSFTQRCSLESHLRKVHGISHQYAYKERRSKVFVCEECGYTSEKFESYIAHLKLSHPFSATLLRLTSLPKSTKK</sequence>
<feature type="domain" description="C2H2-type" evidence="8">
    <location>
        <begin position="192"/>
        <end position="215"/>
    </location>
</feature>
<evidence type="ECO:0000256" key="7">
    <source>
        <dbReference type="PROSITE-ProRule" id="PRU00042"/>
    </source>
</evidence>
<dbReference type="InterPro" id="IPR013087">
    <property type="entry name" value="Znf_C2H2_type"/>
</dbReference>
<dbReference type="GO" id="GO:0000981">
    <property type="term" value="F:DNA-binding transcription factor activity, RNA polymerase II-specific"/>
    <property type="evidence" value="ECO:0007669"/>
    <property type="project" value="TreeGrafter"/>
</dbReference>
<dbReference type="GO" id="GO:0008270">
    <property type="term" value="F:zinc ion binding"/>
    <property type="evidence" value="ECO:0007669"/>
    <property type="project" value="UniProtKB-KW"/>
</dbReference>
<dbReference type="InterPro" id="IPR036236">
    <property type="entry name" value="Znf_C2H2_sf"/>
</dbReference>
<dbReference type="EMBL" id="CANHGI010000003">
    <property type="protein sequence ID" value="CAI5445217.1"/>
    <property type="molecule type" value="Genomic_DNA"/>
</dbReference>
<dbReference type="PANTHER" id="PTHR10032:SF271">
    <property type="entry name" value="RH12261P-RELATED"/>
    <property type="match status" value="1"/>
</dbReference>
<evidence type="ECO:0000256" key="5">
    <source>
        <dbReference type="ARBA" id="ARBA00022833"/>
    </source>
</evidence>
<keyword evidence="2" id="KW-0479">Metal-binding</keyword>
<protein>
    <recommendedName>
        <fullName evidence="8">C2H2-type domain-containing protein</fullName>
    </recommendedName>
</protein>
<dbReference type="SUPFAM" id="SSF57667">
    <property type="entry name" value="beta-beta-alpha zinc fingers"/>
    <property type="match status" value="2"/>
</dbReference>
<evidence type="ECO:0000256" key="6">
    <source>
        <dbReference type="ARBA" id="ARBA00023242"/>
    </source>
</evidence>
<evidence type="ECO:0000256" key="2">
    <source>
        <dbReference type="ARBA" id="ARBA00022723"/>
    </source>
</evidence>
<keyword evidence="10" id="KW-1185">Reference proteome</keyword>
<comment type="subcellular location">
    <subcellularLocation>
        <location evidence="1">Nucleus</location>
    </subcellularLocation>
</comment>
<dbReference type="Proteomes" id="UP001152747">
    <property type="component" value="Unassembled WGS sequence"/>
</dbReference>
<dbReference type="GO" id="GO:0005634">
    <property type="term" value="C:nucleus"/>
    <property type="evidence" value="ECO:0007669"/>
    <property type="project" value="UniProtKB-SubCell"/>
</dbReference>
<keyword evidence="4 7" id="KW-0863">Zinc-finger</keyword>
<accession>A0A9P1IGK9</accession>
<organism evidence="9 10">
    <name type="scientific">Caenorhabditis angaria</name>
    <dbReference type="NCBI Taxonomy" id="860376"/>
    <lineage>
        <taxon>Eukaryota</taxon>
        <taxon>Metazoa</taxon>
        <taxon>Ecdysozoa</taxon>
        <taxon>Nematoda</taxon>
        <taxon>Chromadorea</taxon>
        <taxon>Rhabditida</taxon>
        <taxon>Rhabditina</taxon>
        <taxon>Rhabditomorpha</taxon>
        <taxon>Rhabditoidea</taxon>
        <taxon>Rhabditidae</taxon>
        <taxon>Peloderinae</taxon>
        <taxon>Caenorhabditis</taxon>
    </lineage>
</organism>
<dbReference type="GO" id="GO:0048731">
    <property type="term" value="P:system development"/>
    <property type="evidence" value="ECO:0007669"/>
    <property type="project" value="UniProtKB-ARBA"/>
</dbReference>
<feature type="domain" description="C2H2-type" evidence="8">
    <location>
        <begin position="136"/>
        <end position="163"/>
    </location>
</feature>
<name>A0A9P1IGK9_9PELO</name>
<evidence type="ECO:0000256" key="4">
    <source>
        <dbReference type="ARBA" id="ARBA00022771"/>
    </source>
</evidence>
<dbReference type="PANTHER" id="PTHR10032">
    <property type="entry name" value="ZINC FINGER PROTEIN WITH KRAB AND SCAN DOMAINS"/>
    <property type="match status" value="1"/>
</dbReference>
<dbReference type="InterPro" id="IPR027756">
    <property type="entry name" value="Ovo-like"/>
</dbReference>
<dbReference type="PROSITE" id="PS00028">
    <property type="entry name" value="ZINC_FINGER_C2H2_1"/>
    <property type="match status" value="3"/>
</dbReference>
<proteinExistence type="predicted"/>
<dbReference type="GO" id="GO:0009913">
    <property type="term" value="P:epidermal cell differentiation"/>
    <property type="evidence" value="ECO:0007669"/>
    <property type="project" value="TreeGrafter"/>
</dbReference>
<dbReference type="OrthoDB" id="6508643at2759"/>
<dbReference type="GO" id="GO:0009887">
    <property type="term" value="P:animal organ morphogenesis"/>
    <property type="evidence" value="ECO:0007669"/>
    <property type="project" value="UniProtKB-ARBA"/>
</dbReference>
<dbReference type="FunFam" id="3.30.160.60:FF:000246">
    <property type="entry name" value="Transcription factor Ovo-like 2"/>
    <property type="match status" value="1"/>
</dbReference>
<dbReference type="Pfam" id="PF00096">
    <property type="entry name" value="zf-C2H2"/>
    <property type="match status" value="2"/>
</dbReference>
<evidence type="ECO:0000313" key="10">
    <source>
        <dbReference type="Proteomes" id="UP001152747"/>
    </source>
</evidence>